<evidence type="ECO:0000256" key="2">
    <source>
        <dbReference type="RuleBase" id="RU363034"/>
    </source>
</evidence>
<reference evidence="4 5" key="1">
    <citation type="journal article" date="2018" name="Sci. Rep.">
        <title>Genomic signatures of local adaptation to the degree of environmental predictability in rotifers.</title>
        <authorList>
            <person name="Franch-Gras L."/>
            <person name="Hahn C."/>
            <person name="Garcia-Roger E.M."/>
            <person name="Carmona M.J."/>
            <person name="Serra M."/>
            <person name="Gomez A."/>
        </authorList>
    </citation>
    <scope>NUCLEOTIDE SEQUENCE [LARGE SCALE GENOMIC DNA]</scope>
    <source>
        <strain evidence="4">HYR1</strain>
    </source>
</reference>
<dbReference type="GO" id="GO:0004252">
    <property type="term" value="F:serine-type endopeptidase activity"/>
    <property type="evidence" value="ECO:0007669"/>
    <property type="project" value="InterPro"/>
</dbReference>
<dbReference type="InterPro" id="IPR001314">
    <property type="entry name" value="Peptidase_S1A"/>
</dbReference>
<accession>A0A3M7SDQ4</accession>
<gene>
    <name evidence="4" type="ORF">BpHYR1_052819</name>
</gene>
<dbReference type="Gene3D" id="2.40.10.10">
    <property type="entry name" value="Trypsin-like serine proteases"/>
    <property type="match status" value="1"/>
</dbReference>
<feature type="domain" description="Peptidase S1" evidence="3">
    <location>
        <begin position="46"/>
        <end position="301"/>
    </location>
</feature>
<dbReference type="PROSITE" id="PS50240">
    <property type="entry name" value="TRYPSIN_DOM"/>
    <property type="match status" value="1"/>
</dbReference>
<dbReference type="GO" id="GO:0006508">
    <property type="term" value="P:proteolysis"/>
    <property type="evidence" value="ECO:0007669"/>
    <property type="project" value="UniProtKB-KW"/>
</dbReference>
<keyword evidence="2" id="KW-0720">Serine protease</keyword>
<evidence type="ECO:0000259" key="3">
    <source>
        <dbReference type="PROSITE" id="PS50240"/>
    </source>
</evidence>
<dbReference type="OrthoDB" id="60866at2759"/>
<organism evidence="4 5">
    <name type="scientific">Brachionus plicatilis</name>
    <name type="common">Marine rotifer</name>
    <name type="synonym">Brachionus muelleri</name>
    <dbReference type="NCBI Taxonomy" id="10195"/>
    <lineage>
        <taxon>Eukaryota</taxon>
        <taxon>Metazoa</taxon>
        <taxon>Spiralia</taxon>
        <taxon>Gnathifera</taxon>
        <taxon>Rotifera</taxon>
        <taxon>Eurotatoria</taxon>
        <taxon>Monogononta</taxon>
        <taxon>Pseudotrocha</taxon>
        <taxon>Ploima</taxon>
        <taxon>Brachionidae</taxon>
        <taxon>Brachionus</taxon>
    </lineage>
</organism>
<dbReference type="STRING" id="10195.A0A3M7SDQ4"/>
<keyword evidence="1" id="KW-1015">Disulfide bond</keyword>
<dbReference type="SUPFAM" id="SSF50494">
    <property type="entry name" value="Trypsin-like serine proteases"/>
    <property type="match status" value="1"/>
</dbReference>
<dbReference type="PANTHER" id="PTHR24260">
    <property type="match status" value="1"/>
</dbReference>
<evidence type="ECO:0000256" key="1">
    <source>
        <dbReference type="ARBA" id="ARBA00023157"/>
    </source>
</evidence>
<dbReference type="Proteomes" id="UP000276133">
    <property type="component" value="Unassembled WGS sequence"/>
</dbReference>
<dbReference type="InterPro" id="IPR051333">
    <property type="entry name" value="CLIP_Serine_Protease"/>
</dbReference>
<proteinExistence type="predicted"/>
<feature type="non-terminal residue" evidence="4">
    <location>
        <position position="1"/>
    </location>
</feature>
<evidence type="ECO:0000313" key="4">
    <source>
        <dbReference type="EMBL" id="RNA33932.1"/>
    </source>
</evidence>
<dbReference type="Pfam" id="PF00089">
    <property type="entry name" value="Trypsin"/>
    <property type="match status" value="1"/>
</dbReference>
<keyword evidence="2" id="KW-0378">Hydrolase</keyword>
<dbReference type="EMBL" id="REGN01001551">
    <property type="protein sequence ID" value="RNA33932.1"/>
    <property type="molecule type" value="Genomic_DNA"/>
</dbReference>
<dbReference type="InterPro" id="IPR018114">
    <property type="entry name" value="TRYPSIN_HIS"/>
</dbReference>
<dbReference type="InterPro" id="IPR043504">
    <property type="entry name" value="Peptidase_S1_PA_chymotrypsin"/>
</dbReference>
<dbReference type="InterPro" id="IPR001254">
    <property type="entry name" value="Trypsin_dom"/>
</dbReference>
<dbReference type="PROSITE" id="PS00134">
    <property type="entry name" value="TRYPSIN_HIS"/>
    <property type="match status" value="1"/>
</dbReference>
<dbReference type="PRINTS" id="PR00722">
    <property type="entry name" value="CHYMOTRYPSIN"/>
</dbReference>
<comment type="caution">
    <text evidence="4">The sequence shown here is derived from an EMBL/GenBank/DDBJ whole genome shotgun (WGS) entry which is preliminary data.</text>
</comment>
<dbReference type="AlphaFoldDB" id="A0A3M7SDQ4"/>
<keyword evidence="5" id="KW-1185">Reference proteome</keyword>
<dbReference type="FunFam" id="2.40.10.10:FF:000068">
    <property type="entry name" value="transmembrane protease serine 2"/>
    <property type="match status" value="1"/>
</dbReference>
<keyword evidence="2" id="KW-0645">Protease</keyword>
<dbReference type="SMART" id="SM00020">
    <property type="entry name" value="Tryp_SPc"/>
    <property type="match status" value="1"/>
</dbReference>
<protein>
    <submittedName>
        <fullName evidence="4">Chymotrypsinogen B</fullName>
    </submittedName>
</protein>
<dbReference type="PROSITE" id="PS00135">
    <property type="entry name" value="TRYPSIN_SER"/>
    <property type="match status" value="1"/>
</dbReference>
<dbReference type="CDD" id="cd00190">
    <property type="entry name" value="Tryp_SPc"/>
    <property type="match status" value="1"/>
</dbReference>
<dbReference type="InterPro" id="IPR009003">
    <property type="entry name" value="Peptidase_S1_PA"/>
</dbReference>
<evidence type="ECO:0000313" key="5">
    <source>
        <dbReference type="Proteomes" id="UP000276133"/>
    </source>
</evidence>
<sequence length="302" mass="33363">LNFSQQEANILENIVEQIDEKKFQLIFDSLNLPSVKTKNWTNDQKIINGQPVMPGAFPFMVSLGMFSPNSYRHRCGGTIVRRQYVVTAAHCVSDVGQSYNPTLYFQENNQALSVIAGTEIISGINFLNLFENQNIYLVRRIFINPNYNNSINPNDIAILAIDSMLNFSPLVFSVTIPSTLDPSAIFGQTVTTLGWGVNELGGLSSQLMSTTLTVLNGTPLQSSCQGYDNDYYCVQDLSGTSSNVCFGDSGGSLVSFEKNRWTFYGITSFVFVDSNGNCLNTAPSFFAMVPRLSNWLNGHISN</sequence>
<dbReference type="InterPro" id="IPR033116">
    <property type="entry name" value="TRYPSIN_SER"/>
</dbReference>
<dbReference type="PANTHER" id="PTHR24260:SF136">
    <property type="entry name" value="GH08193P-RELATED"/>
    <property type="match status" value="1"/>
</dbReference>
<name>A0A3M7SDQ4_BRAPC</name>